<dbReference type="PROSITE" id="PS00723">
    <property type="entry name" value="POLYPRENYL_SYNTHASE_1"/>
    <property type="match status" value="1"/>
</dbReference>
<dbReference type="PATRIC" id="fig|1133569.4.peg.1655"/>
<dbReference type="EC" id="2.5.1.10" evidence="3"/>
<dbReference type="EMBL" id="AYYX01000046">
    <property type="protein sequence ID" value="KRM86526.1"/>
    <property type="molecule type" value="Genomic_DNA"/>
</dbReference>
<dbReference type="AlphaFoldDB" id="A0A0R2C4K1"/>
<evidence type="ECO:0000256" key="2">
    <source>
        <dbReference type="ARBA" id="ARBA00006706"/>
    </source>
</evidence>
<dbReference type="eggNOG" id="COG0142">
    <property type="taxonomic scope" value="Bacteria"/>
</dbReference>
<evidence type="ECO:0000256" key="9">
    <source>
        <dbReference type="ARBA" id="ARBA00032380"/>
    </source>
</evidence>
<dbReference type="InterPro" id="IPR008949">
    <property type="entry name" value="Isoprenoid_synthase_dom_sf"/>
</dbReference>
<evidence type="ECO:0000256" key="4">
    <source>
        <dbReference type="ARBA" id="ARBA00015100"/>
    </source>
</evidence>
<evidence type="ECO:0000256" key="12">
    <source>
        <dbReference type="RuleBase" id="RU004466"/>
    </source>
</evidence>
<dbReference type="NCBIfam" id="NF045485">
    <property type="entry name" value="FPPsyn"/>
    <property type="match status" value="1"/>
</dbReference>
<keyword evidence="8" id="KW-0414">Isoprene biosynthesis</keyword>
<keyword evidence="14" id="KW-1185">Reference proteome</keyword>
<dbReference type="PANTHER" id="PTHR43281">
    <property type="entry name" value="FARNESYL DIPHOSPHATE SYNTHASE"/>
    <property type="match status" value="1"/>
</dbReference>
<dbReference type="GO" id="GO:0004337">
    <property type="term" value="F:(2E,6E)-farnesyl diphosphate synthase activity"/>
    <property type="evidence" value="ECO:0007669"/>
    <property type="project" value="UniProtKB-EC"/>
</dbReference>
<dbReference type="PROSITE" id="PS00444">
    <property type="entry name" value="POLYPRENYL_SYNTHASE_2"/>
    <property type="match status" value="1"/>
</dbReference>
<accession>A0A0R2C4K1</accession>
<evidence type="ECO:0000256" key="7">
    <source>
        <dbReference type="ARBA" id="ARBA00022842"/>
    </source>
</evidence>
<sequence>MIDQKVVQFEKKYRPQLEQHLSEYLQNLTAQPYLLKAMTYSVMAGGKRIRPMMILAICQSFERKIDQAVLDVAGSLELLHTYSLIHDDLPEMDNDDLRRGVLTNHKKFGQATAVLAGDGLLTTAFEWLTQTSLNSKTISELVGLLAHAAGVSGMVSGQMSDILGEQQRLNLRQLKKLHQQKTGALILYACQAGAILAGIKLEQRIAIENYGRNFGLAFQIYDDLMDELSTTAKMGKKVHKDQNEHKNTYPSLLGISQSWDALTGAVDRAANSLKTLSQAGVDCSLLQGLLTYFSRKEEQ</sequence>
<dbReference type="InterPro" id="IPR000092">
    <property type="entry name" value="Polyprenyl_synt"/>
</dbReference>
<keyword evidence="6" id="KW-0479">Metal-binding</keyword>
<evidence type="ECO:0000256" key="8">
    <source>
        <dbReference type="ARBA" id="ARBA00023229"/>
    </source>
</evidence>
<proteinExistence type="inferred from homology"/>
<comment type="cofactor">
    <cofactor evidence="1">
        <name>Mg(2+)</name>
        <dbReference type="ChEBI" id="CHEBI:18420"/>
    </cofactor>
</comment>
<dbReference type="SUPFAM" id="SSF48576">
    <property type="entry name" value="Terpenoid synthases"/>
    <property type="match status" value="1"/>
</dbReference>
<evidence type="ECO:0000256" key="6">
    <source>
        <dbReference type="ARBA" id="ARBA00022723"/>
    </source>
</evidence>
<name>A0A0R2C4K1_9LACO</name>
<dbReference type="GO" id="GO:0005737">
    <property type="term" value="C:cytoplasm"/>
    <property type="evidence" value="ECO:0007669"/>
    <property type="project" value="UniProtKB-ARBA"/>
</dbReference>
<evidence type="ECO:0000256" key="1">
    <source>
        <dbReference type="ARBA" id="ARBA00001946"/>
    </source>
</evidence>
<dbReference type="InterPro" id="IPR053378">
    <property type="entry name" value="Prenyl_diphosphate_synthase"/>
</dbReference>
<dbReference type="SFLD" id="SFLDS00005">
    <property type="entry name" value="Isoprenoid_Synthase_Type_I"/>
    <property type="match status" value="1"/>
</dbReference>
<comment type="caution">
    <text evidence="13">The sequence shown here is derived from an EMBL/GenBank/DDBJ whole genome shotgun (WGS) entry which is preliminary data.</text>
</comment>
<comment type="catalytic activity">
    <reaction evidence="11">
        <text>isopentenyl diphosphate + (2E)-geranyl diphosphate = (2E,6E)-farnesyl diphosphate + diphosphate</text>
        <dbReference type="Rhea" id="RHEA:19361"/>
        <dbReference type="ChEBI" id="CHEBI:33019"/>
        <dbReference type="ChEBI" id="CHEBI:58057"/>
        <dbReference type="ChEBI" id="CHEBI:128769"/>
        <dbReference type="ChEBI" id="CHEBI:175763"/>
        <dbReference type="EC" id="2.5.1.10"/>
    </reaction>
</comment>
<dbReference type="InterPro" id="IPR033749">
    <property type="entry name" value="Polyprenyl_synt_CS"/>
</dbReference>
<reference evidence="13 14" key="1">
    <citation type="journal article" date="2015" name="Genome Announc.">
        <title>Expanding the biotechnology potential of lactobacilli through comparative genomics of 213 strains and associated genera.</title>
        <authorList>
            <person name="Sun Z."/>
            <person name="Harris H.M."/>
            <person name="McCann A."/>
            <person name="Guo C."/>
            <person name="Argimon S."/>
            <person name="Zhang W."/>
            <person name="Yang X."/>
            <person name="Jeffery I.B."/>
            <person name="Cooney J.C."/>
            <person name="Kagawa T.F."/>
            <person name="Liu W."/>
            <person name="Song Y."/>
            <person name="Salvetti E."/>
            <person name="Wrobel A."/>
            <person name="Rasinkangas P."/>
            <person name="Parkhill J."/>
            <person name="Rea M.C."/>
            <person name="O'Sullivan O."/>
            <person name="Ritari J."/>
            <person name="Douillard F.P."/>
            <person name="Paul Ross R."/>
            <person name="Yang R."/>
            <person name="Briner A.E."/>
            <person name="Felis G.E."/>
            <person name="de Vos W.M."/>
            <person name="Barrangou R."/>
            <person name="Klaenhammer T.R."/>
            <person name="Caufield P.W."/>
            <person name="Cui Y."/>
            <person name="Zhang H."/>
            <person name="O'Toole P.W."/>
        </authorList>
    </citation>
    <scope>NUCLEOTIDE SEQUENCE [LARGE SCALE GENOMIC DNA]</scope>
    <source>
        <strain evidence="13 14">DSM 20605</strain>
    </source>
</reference>
<dbReference type="GO" id="GO:0016114">
    <property type="term" value="P:terpenoid biosynthetic process"/>
    <property type="evidence" value="ECO:0007669"/>
    <property type="project" value="UniProtKB-ARBA"/>
</dbReference>
<keyword evidence="7" id="KW-0460">Magnesium</keyword>
<evidence type="ECO:0000256" key="3">
    <source>
        <dbReference type="ARBA" id="ARBA00012439"/>
    </source>
</evidence>
<dbReference type="GO" id="GO:0046872">
    <property type="term" value="F:metal ion binding"/>
    <property type="evidence" value="ECO:0007669"/>
    <property type="project" value="UniProtKB-KW"/>
</dbReference>
<dbReference type="CDD" id="cd00685">
    <property type="entry name" value="Trans_IPPS_HT"/>
    <property type="match status" value="1"/>
</dbReference>
<evidence type="ECO:0000313" key="13">
    <source>
        <dbReference type="EMBL" id="KRM86526.1"/>
    </source>
</evidence>
<protein>
    <recommendedName>
        <fullName evidence="4">Farnesyl diphosphate synthase</fullName>
        <ecNumber evidence="3">2.5.1.10</ecNumber>
    </recommendedName>
    <alternativeName>
        <fullName evidence="10">(2E,6E)-farnesyl diphosphate synthase</fullName>
    </alternativeName>
    <alternativeName>
        <fullName evidence="9">Geranyltranstransferase</fullName>
    </alternativeName>
</protein>
<dbReference type="SFLD" id="SFLDG01017">
    <property type="entry name" value="Polyprenyl_Transferase_Like"/>
    <property type="match status" value="1"/>
</dbReference>
<dbReference type="RefSeq" id="WP_010579695.1">
    <property type="nucleotide sequence ID" value="NZ_AHYZ01000031.1"/>
</dbReference>
<organism evidence="13 14">
    <name type="scientific">Liquorilactobacillus vini DSM 20605</name>
    <dbReference type="NCBI Taxonomy" id="1133569"/>
    <lineage>
        <taxon>Bacteria</taxon>
        <taxon>Bacillati</taxon>
        <taxon>Bacillota</taxon>
        <taxon>Bacilli</taxon>
        <taxon>Lactobacillales</taxon>
        <taxon>Lactobacillaceae</taxon>
        <taxon>Liquorilactobacillus</taxon>
    </lineage>
</organism>
<comment type="similarity">
    <text evidence="2 12">Belongs to the FPP/GGPP synthase family.</text>
</comment>
<dbReference type="STRING" id="1133569.FD21_GL001511"/>
<gene>
    <name evidence="13" type="ORF">FD21_GL001511</name>
</gene>
<keyword evidence="5 12" id="KW-0808">Transferase</keyword>
<evidence type="ECO:0000313" key="14">
    <source>
        <dbReference type="Proteomes" id="UP000051576"/>
    </source>
</evidence>
<evidence type="ECO:0000256" key="11">
    <source>
        <dbReference type="ARBA" id="ARBA00049399"/>
    </source>
</evidence>
<dbReference type="PANTHER" id="PTHR43281:SF1">
    <property type="entry name" value="FARNESYL DIPHOSPHATE SYNTHASE"/>
    <property type="match status" value="1"/>
</dbReference>
<dbReference type="Gene3D" id="1.10.600.10">
    <property type="entry name" value="Farnesyl Diphosphate Synthase"/>
    <property type="match status" value="1"/>
</dbReference>
<evidence type="ECO:0000256" key="5">
    <source>
        <dbReference type="ARBA" id="ARBA00022679"/>
    </source>
</evidence>
<dbReference type="FunFam" id="1.10.600.10:FF:000001">
    <property type="entry name" value="Geranylgeranyl diphosphate synthase"/>
    <property type="match status" value="1"/>
</dbReference>
<evidence type="ECO:0000256" key="10">
    <source>
        <dbReference type="ARBA" id="ARBA00032873"/>
    </source>
</evidence>
<dbReference type="Proteomes" id="UP000051576">
    <property type="component" value="Unassembled WGS sequence"/>
</dbReference>
<dbReference type="Pfam" id="PF00348">
    <property type="entry name" value="polyprenyl_synt"/>
    <property type="match status" value="1"/>
</dbReference>